<protein>
    <submittedName>
        <fullName evidence="1">Uncharacterized protein</fullName>
    </submittedName>
</protein>
<organism evidence="1 2">
    <name type="scientific">Pseudaquabacterium inlustre</name>
    <dbReference type="NCBI Taxonomy" id="2984192"/>
    <lineage>
        <taxon>Bacteria</taxon>
        <taxon>Pseudomonadati</taxon>
        <taxon>Pseudomonadota</taxon>
        <taxon>Betaproteobacteria</taxon>
        <taxon>Burkholderiales</taxon>
        <taxon>Sphaerotilaceae</taxon>
        <taxon>Pseudaquabacterium</taxon>
    </lineage>
</organism>
<keyword evidence="2" id="KW-1185">Reference proteome</keyword>
<dbReference type="RefSeq" id="WP_341411780.1">
    <property type="nucleotide sequence ID" value="NZ_JBBUTH010000009.1"/>
</dbReference>
<name>A0ABU9CJN4_9BURK</name>
<reference evidence="1 2" key="1">
    <citation type="submission" date="2024-04" db="EMBL/GenBank/DDBJ databases">
        <title>Novel species of the genus Ideonella isolated from streams.</title>
        <authorList>
            <person name="Lu H."/>
        </authorList>
    </citation>
    <scope>NUCLEOTIDE SEQUENCE [LARGE SCALE GENOMIC DNA]</scope>
    <source>
        <strain evidence="1 2">DXS22W</strain>
    </source>
</reference>
<dbReference type="Proteomes" id="UP001365405">
    <property type="component" value="Unassembled WGS sequence"/>
</dbReference>
<gene>
    <name evidence="1" type="ORF">AACH10_17555</name>
</gene>
<evidence type="ECO:0000313" key="1">
    <source>
        <dbReference type="EMBL" id="MEK8052062.1"/>
    </source>
</evidence>
<accession>A0ABU9CJN4</accession>
<dbReference type="EMBL" id="JBBUTH010000009">
    <property type="protein sequence ID" value="MEK8052062.1"/>
    <property type="molecule type" value="Genomic_DNA"/>
</dbReference>
<evidence type="ECO:0000313" key="2">
    <source>
        <dbReference type="Proteomes" id="UP001365405"/>
    </source>
</evidence>
<sequence>MTVHKRPMTDWMLRLVNRRVPPSSSLMNSRIEVCPPELWPSSLGWRAKVRRWLDSRPGWTHSSTLPPVDQLTLARDEFIACLADLSGPDPWDLGDRIARARSLRELWHLRSRVYGVVAVALNQAEAERRIERLNRHFPVRAQRTAPNPMVVNG</sequence>
<comment type="caution">
    <text evidence="1">The sequence shown here is derived from an EMBL/GenBank/DDBJ whole genome shotgun (WGS) entry which is preliminary data.</text>
</comment>
<proteinExistence type="predicted"/>